<proteinExistence type="predicted"/>
<gene>
    <name evidence="1" type="ORF">BDKNPLJD_01972</name>
</gene>
<dbReference type="AlphaFoldDB" id="A0A2X0PIX1"/>
<organism evidence="1">
    <name type="scientific">Lactobacillus helveticus</name>
    <name type="common">Lactobacillus suntoryeus</name>
    <dbReference type="NCBI Taxonomy" id="1587"/>
    <lineage>
        <taxon>Bacteria</taxon>
        <taxon>Bacillati</taxon>
        <taxon>Bacillota</taxon>
        <taxon>Bacilli</taxon>
        <taxon>Lactobacillales</taxon>
        <taxon>Lactobacillaceae</taxon>
        <taxon>Lactobacillus</taxon>
    </lineage>
</organism>
<name>A0A2X0PIX1_LACHE</name>
<evidence type="ECO:0000313" key="1">
    <source>
        <dbReference type="EMBL" id="SPB26634.1"/>
    </source>
</evidence>
<dbReference type="EMBL" id="OGTV01000100">
    <property type="protein sequence ID" value="SPB26634.1"/>
    <property type="molecule type" value="Genomic_DNA"/>
</dbReference>
<sequence length="142" mass="17056">MVGQNQSKEKPACINRLVNQFILYILIVYLTRYGSIPRFNRLLLFLSFFPDSFYYFTLNDQVTNRMLKIVTIKLLLNILMADARLDLTYHRHLLLRNRYENYVMPIIKQCKLVQSRPYCYLDFIFDFVSIPPKIVMDVCHVY</sequence>
<reference evidence="1" key="1">
    <citation type="submission" date="2018-01" db="EMBL/GenBank/DDBJ databases">
        <authorList>
            <person name="Gaut B.S."/>
            <person name="Morton B.R."/>
            <person name="Clegg M.T."/>
            <person name="Duvall M.R."/>
        </authorList>
    </citation>
    <scope>NUCLEOTIDE SEQUENCE</scope>
    <source>
        <strain evidence="1">Lactobacillus helveticus</strain>
    </source>
</reference>
<protein>
    <submittedName>
        <fullName evidence="1">Uncharacterized protein</fullName>
    </submittedName>
</protein>
<accession>A0A2X0PIX1</accession>